<feature type="region of interest" description="Disordered" evidence="1">
    <location>
        <begin position="1"/>
        <end position="32"/>
    </location>
</feature>
<proteinExistence type="predicted"/>
<name>A0A9P0M730_ACAOB</name>
<accession>A0A9P0M730</accession>
<protein>
    <submittedName>
        <fullName evidence="2">Uncharacterized protein</fullName>
    </submittedName>
</protein>
<evidence type="ECO:0000313" key="2">
    <source>
        <dbReference type="EMBL" id="CAH2006377.1"/>
    </source>
</evidence>
<dbReference type="OrthoDB" id="6927140at2759"/>
<evidence type="ECO:0000256" key="1">
    <source>
        <dbReference type="SAM" id="MobiDB-lite"/>
    </source>
</evidence>
<gene>
    <name evidence="2" type="ORF">ACAOBT_LOCUS29061</name>
</gene>
<reference evidence="2" key="1">
    <citation type="submission" date="2022-03" db="EMBL/GenBank/DDBJ databases">
        <authorList>
            <person name="Sayadi A."/>
        </authorList>
    </citation>
    <scope>NUCLEOTIDE SEQUENCE</scope>
</reference>
<evidence type="ECO:0000313" key="3">
    <source>
        <dbReference type="Proteomes" id="UP001152888"/>
    </source>
</evidence>
<dbReference type="PANTHER" id="PTHR21505">
    <property type="entry name" value="MADF DOMAIN-CONTAINING PROTEIN-RELATED"/>
    <property type="match status" value="1"/>
</dbReference>
<dbReference type="Proteomes" id="UP001152888">
    <property type="component" value="Unassembled WGS sequence"/>
</dbReference>
<dbReference type="AlphaFoldDB" id="A0A9P0M730"/>
<dbReference type="EMBL" id="CAKOFQ010007683">
    <property type="protein sequence ID" value="CAH2006377.1"/>
    <property type="molecule type" value="Genomic_DNA"/>
</dbReference>
<feature type="compositionally biased region" description="Polar residues" evidence="1">
    <location>
        <begin position="109"/>
        <end position="119"/>
    </location>
</feature>
<keyword evidence="3" id="KW-1185">Reference proteome</keyword>
<feature type="compositionally biased region" description="Polar residues" evidence="1">
    <location>
        <begin position="89"/>
        <end position="99"/>
    </location>
</feature>
<dbReference type="PANTHER" id="PTHR21505:SF8">
    <property type="entry name" value="DPT-YFP REPRESSOR BY OVEREXPRESSION, ISOFORM D-RELATED"/>
    <property type="match status" value="1"/>
</dbReference>
<sequence>MIVKKINGLRTNCRKEKKKIEESSRSGAGSNDVYVPMYYDLLKFLDDDQGTPRPSRSNIVEDDSSEETIQASMNSDVLPSQDRDDKSPETASTSTQISSRPRPPKRKSNSNPHSLDSPDLSTDVLQVVKEHFKCPLLQQRLIAEKIINDSLFQTEMANLRLPHGDFNVRELYRTTPSPPTYQTQQFIRATPTPSHSAHRPQQFIREIPTPSPPIHHSQQFNQGTPILSPPTQHSQQFMHLGSTLSSLPRIEQECNDSSTPCMQYNSDSQHSTEHTEVQLSIPEQSAGAFISSFNDCQ</sequence>
<feature type="compositionally biased region" description="Polar residues" evidence="1">
    <location>
        <begin position="67"/>
        <end position="78"/>
    </location>
</feature>
<organism evidence="2 3">
    <name type="scientific">Acanthoscelides obtectus</name>
    <name type="common">Bean weevil</name>
    <name type="synonym">Bruchus obtectus</name>
    <dbReference type="NCBI Taxonomy" id="200917"/>
    <lineage>
        <taxon>Eukaryota</taxon>
        <taxon>Metazoa</taxon>
        <taxon>Ecdysozoa</taxon>
        <taxon>Arthropoda</taxon>
        <taxon>Hexapoda</taxon>
        <taxon>Insecta</taxon>
        <taxon>Pterygota</taxon>
        <taxon>Neoptera</taxon>
        <taxon>Endopterygota</taxon>
        <taxon>Coleoptera</taxon>
        <taxon>Polyphaga</taxon>
        <taxon>Cucujiformia</taxon>
        <taxon>Chrysomeloidea</taxon>
        <taxon>Chrysomelidae</taxon>
        <taxon>Bruchinae</taxon>
        <taxon>Bruchini</taxon>
        <taxon>Acanthoscelides</taxon>
    </lineage>
</organism>
<feature type="region of interest" description="Disordered" evidence="1">
    <location>
        <begin position="45"/>
        <end position="119"/>
    </location>
</feature>
<comment type="caution">
    <text evidence="2">The sequence shown here is derived from an EMBL/GenBank/DDBJ whole genome shotgun (WGS) entry which is preliminary data.</text>
</comment>